<dbReference type="InterPro" id="IPR015187">
    <property type="entry name" value="BRCA2_OB_1"/>
</dbReference>
<protein>
    <recommendedName>
        <fullName evidence="11">Breast cancer type 2 susceptibility protein</fullName>
    </recommendedName>
</protein>
<dbReference type="Pfam" id="PF09103">
    <property type="entry name" value="BRCA-2_OB1"/>
    <property type="match status" value="1"/>
</dbReference>
<dbReference type="Gene3D" id="2.40.50.140">
    <property type="entry name" value="Nucleic acid-binding proteins"/>
    <property type="match status" value="2"/>
</dbReference>
<evidence type="ECO:0000259" key="8">
    <source>
        <dbReference type="Pfam" id="PF09169"/>
    </source>
</evidence>
<dbReference type="GO" id="GO:0006281">
    <property type="term" value="P:DNA repair"/>
    <property type="evidence" value="ECO:0007669"/>
    <property type="project" value="UniProtKB-KW"/>
</dbReference>
<feature type="region of interest" description="Disordered" evidence="6">
    <location>
        <begin position="224"/>
        <end position="324"/>
    </location>
</feature>
<keyword evidence="1" id="KW-0677">Repeat</keyword>
<keyword evidence="10" id="KW-1185">Reference proteome</keyword>
<gene>
    <name evidence="9" type="ORF">R1flu_000079</name>
</gene>
<evidence type="ECO:0000256" key="1">
    <source>
        <dbReference type="ARBA" id="ARBA00022737"/>
    </source>
</evidence>
<dbReference type="Pfam" id="PF09169">
    <property type="entry name" value="BRCA-2_helical"/>
    <property type="match status" value="1"/>
</dbReference>
<keyword evidence="2" id="KW-0227">DNA damage</keyword>
<proteinExistence type="predicted"/>
<feature type="compositionally biased region" description="Polar residues" evidence="6">
    <location>
        <begin position="968"/>
        <end position="984"/>
    </location>
</feature>
<dbReference type="InterPro" id="IPR002093">
    <property type="entry name" value="BRCA2_repeat"/>
</dbReference>
<dbReference type="InterPro" id="IPR012340">
    <property type="entry name" value="NA-bd_OB-fold"/>
</dbReference>
<evidence type="ECO:0000256" key="6">
    <source>
        <dbReference type="SAM" id="MobiDB-lite"/>
    </source>
</evidence>
<evidence type="ECO:0000256" key="2">
    <source>
        <dbReference type="ARBA" id="ARBA00022763"/>
    </source>
</evidence>
<evidence type="ECO:0008006" key="11">
    <source>
        <dbReference type="Google" id="ProtNLM"/>
    </source>
</evidence>
<dbReference type="SUPFAM" id="SSF81872">
    <property type="entry name" value="BRCA2 helical domain"/>
    <property type="match status" value="1"/>
</dbReference>
<feature type="region of interest" description="Disordered" evidence="6">
    <location>
        <begin position="735"/>
        <end position="758"/>
    </location>
</feature>
<feature type="compositionally biased region" description="Polar residues" evidence="6">
    <location>
        <begin position="643"/>
        <end position="654"/>
    </location>
</feature>
<keyword evidence="4" id="KW-0233">DNA recombination</keyword>
<evidence type="ECO:0000313" key="10">
    <source>
        <dbReference type="Proteomes" id="UP001605036"/>
    </source>
</evidence>
<dbReference type="InterPro" id="IPR015525">
    <property type="entry name" value="BRCA2"/>
</dbReference>
<evidence type="ECO:0000313" key="9">
    <source>
        <dbReference type="EMBL" id="KAL2619874.1"/>
    </source>
</evidence>
<dbReference type="SUPFAM" id="SSF81878">
    <property type="entry name" value="BRCA2 tower domain"/>
    <property type="match status" value="1"/>
</dbReference>
<feature type="compositionally biased region" description="Polar residues" evidence="6">
    <location>
        <begin position="233"/>
        <end position="244"/>
    </location>
</feature>
<evidence type="ECO:0000256" key="4">
    <source>
        <dbReference type="ARBA" id="ARBA00023172"/>
    </source>
</evidence>
<feature type="region of interest" description="Disordered" evidence="6">
    <location>
        <begin position="616"/>
        <end position="672"/>
    </location>
</feature>
<dbReference type="GO" id="GO:0003677">
    <property type="term" value="F:DNA binding"/>
    <property type="evidence" value="ECO:0007669"/>
    <property type="project" value="UniProtKB-KW"/>
</dbReference>
<dbReference type="GO" id="GO:0006310">
    <property type="term" value="P:DNA recombination"/>
    <property type="evidence" value="ECO:0007669"/>
    <property type="project" value="UniProtKB-KW"/>
</dbReference>
<dbReference type="Pfam" id="PF00634">
    <property type="entry name" value="BRCA2"/>
    <property type="match status" value="1"/>
</dbReference>
<feature type="compositionally biased region" description="Low complexity" evidence="6">
    <location>
        <begin position="618"/>
        <end position="629"/>
    </location>
</feature>
<feature type="compositionally biased region" description="Low complexity" evidence="6">
    <location>
        <begin position="815"/>
        <end position="826"/>
    </location>
</feature>
<name>A0ABD1XZE9_9MARC</name>
<feature type="compositionally biased region" description="Basic residues" evidence="6">
    <location>
        <begin position="633"/>
        <end position="642"/>
    </location>
</feature>
<dbReference type="PANTHER" id="PTHR11289">
    <property type="entry name" value="BREAST CANCER TYPE 2 SUSCEPTIBILITY PROTEIN BRCA2"/>
    <property type="match status" value="1"/>
</dbReference>
<keyword evidence="5" id="KW-0234">DNA repair</keyword>
<feature type="compositionally biased region" description="Basic and acidic residues" evidence="6">
    <location>
        <begin position="245"/>
        <end position="257"/>
    </location>
</feature>
<dbReference type="InterPro" id="IPR015252">
    <property type="entry name" value="BRCA2_hlx"/>
</dbReference>
<accession>A0ABD1XZE9</accession>
<feature type="region of interest" description="Disordered" evidence="6">
    <location>
        <begin position="810"/>
        <end position="832"/>
    </location>
</feature>
<feature type="domain" description="Breast cancer type 2 susceptibility protein helical" evidence="8">
    <location>
        <begin position="1095"/>
        <end position="1169"/>
    </location>
</feature>
<dbReference type="PROSITE" id="PS50138">
    <property type="entry name" value="BRCA2_REPEAT"/>
    <property type="match status" value="2"/>
</dbReference>
<dbReference type="PANTHER" id="PTHR11289:SF0">
    <property type="entry name" value="BREAST CANCER TYPE 2 SUSCEPTIBILITY PROTEIN"/>
    <property type="match status" value="1"/>
</dbReference>
<sequence>MQTHERISRGPAKWRIPPNTRLNFKLSRKTGPDAWKYDVVDSTLSAPKRAVPVEKPGERFAPDLQLLRSRIDAVLAQTSALSNPEPIHAGGVGKLHTGDESDRLSSYGADNPAKLKSSLFRQRTFKTLAVRTSTQRRVRFLPETRVDEYVIESSSSEEEADELPVLLSTKSKLRFGSVAAALAPGAEGKESLESAWGEKATRSSEIELIKSGESRSAFHTPTEAGACHHKQEQGNSELKSSSWGESRDENSSRHAEKPIGTSCNSKTNERRYGDLPVNLKRPELVSSVETSNKRFRRNPDQTDPAAGNASPGPAFDPNRSERTSRTGVATFFESPSRPQRSSVFVDSLVHDSQEENEVQDFPVFETVPEDAAPSDYGENYHRWPDKNLFRTERSHELKRVHQENCPERGSVETKGSGDAEMYQREDAVVGTSVQEMEGPESPATCAANLRGGHLRPQTIDRRETCIRIQPNDKYIACIKPPQGSGQDLQSNVFRTGRGNPVQLSPSAMNRVMSLFADDSVDAAKRTESSSSPKWMHRAKSLVVSSTPVDAQSLFTLRKNLYSHSLSVPEGDGSKILDVNVNNGAPARDNAASLFQTASGKPVNIVPENVRRVEPILASSETSSTGEDGTVIPRSKRQSKSVLKHQTVSNGQSFRPVSERDEPSTSGGDDVHNGFTIEESAACLFQTGRGKPVNISSESMRRVQSIFAPPETSPTDEADRVLAPSGRQVNHVLKRQSPSRGQSFCPVSAGEEVSTSGRDQVSNRNFLKAGTTRTGAGQSSLFRTGRNTPVSISSAALQRIRTIFEDDELQIDAGDSSSGSNLSSSARKSSEGGNFSSELERIFYPRLRSNRESGAIYGSYHSVDEAGQCIQTLGEEGAMNVTFGANPGQSEFREKSSPKATDWSFSFKGSSGRTLRVSRASRAKAEALLKLGPEFVTPPKPQVRRPSVELSAKSSELPRPRLDEKGSEHSTLGNQEARKQLNNYLSRKVPRTNSEGERGTKVGFKSPRMIRPNKTGLQDGRNHCCLQSARESTPKLSYLLPVSLHYLHDKVSRSERGRLSVLEYFGGPPCPQTKSLSGLSEEVLSLTADTAETYRVPFGGSGLGVEDIWLMLKDMGADQRYANQGWVANHFRWIVWKLASYERNFPDQAAGLLTLSSVLNELKYRYDRELNGERSALKRVTERDASAGHTMILCVSAIRTVMDMDRLDDIWAEKGDMVDGTKRKPSSAGVIEVTDGWYRLNARIDVPFARRIHSGKLKAGQKIVVCGATLEGLSEGLPPLQAFQDAYLCFNSNGVRRARWDQRLGFCGTATPLAFSCIIPDGGLVPHTYVAITRRYPILHREKLTGGGYILRSDRAEDRTAQDFDQRRAIVAEEAMQKVECRLHKEDEGAKLFASLETAADPESLLADMTRAQLDAFAAYKTRREETMQTATGEVIQAALESRGLATREVTPTFRVRVVGLTPVGETSSHKDGLVTIWHATEELKEQLQEGKVFCVYGLRPTSKGSYHSFNSTRWRPVSGSDLENKYSFPYIPRAPLRISSLSEYMPCREFDVVGLVLFVTDPVPRDSFRGAAKSQWVFITDGSCAKGDAADAWEETQVLAVEVFWPVEAFVPVESSLVGSVVGFCNLWLKHRDHGNRLWVSEASDRANYSTKLTSPTFRHLSSTACEVRKWASLNSWNVDILQSDVEELAVHFKCSANF</sequence>
<dbReference type="SUPFAM" id="SSF50249">
    <property type="entry name" value="Nucleic acid-binding proteins"/>
    <property type="match status" value="3"/>
</dbReference>
<evidence type="ECO:0000259" key="7">
    <source>
        <dbReference type="Pfam" id="PF09103"/>
    </source>
</evidence>
<dbReference type="Proteomes" id="UP001605036">
    <property type="component" value="Unassembled WGS sequence"/>
</dbReference>
<reference evidence="9 10" key="1">
    <citation type="submission" date="2024-09" db="EMBL/GenBank/DDBJ databases">
        <title>Chromosome-scale assembly of Riccia fluitans.</title>
        <authorList>
            <person name="Paukszto L."/>
            <person name="Sawicki J."/>
            <person name="Karawczyk K."/>
            <person name="Piernik-Szablinska J."/>
            <person name="Szczecinska M."/>
            <person name="Mazdziarz M."/>
        </authorList>
    </citation>
    <scope>NUCLEOTIDE SEQUENCE [LARGE SCALE GENOMIC DNA]</scope>
    <source>
        <strain evidence="9">Rf_01</strain>
        <tissue evidence="9">Aerial parts of the thallus</tissue>
    </source>
</reference>
<evidence type="ECO:0000256" key="5">
    <source>
        <dbReference type="ARBA" id="ARBA00023204"/>
    </source>
</evidence>
<evidence type="ECO:0000256" key="3">
    <source>
        <dbReference type="ARBA" id="ARBA00023125"/>
    </source>
</evidence>
<dbReference type="InterPro" id="IPR036315">
    <property type="entry name" value="BRCA2_hlx_sf"/>
</dbReference>
<keyword evidence="3" id="KW-0238">DNA-binding</keyword>
<feature type="compositionally biased region" description="Basic and acidic residues" evidence="6">
    <location>
        <begin position="955"/>
        <end position="967"/>
    </location>
</feature>
<feature type="region of interest" description="Disordered" evidence="6">
    <location>
        <begin position="934"/>
        <end position="1020"/>
    </location>
</feature>
<feature type="domain" description="BRCA2 OB1" evidence="7">
    <location>
        <begin position="1174"/>
        <end position="1306"/>
    </location>
</feature>
<comment type="caution">
    <text evidence="9">The sequence shown here is derived from an EMBL/GenBank/DDBJ whole genome shotgun (WGS) entry which is preliminary data.</text>
</comment>
<dbReference type="CDD" id="cd04493">
    <property type="entry name" value="BRCA2DBD_OB1"/>
    <property type="match status" value="1"/>
</dbReference>
<dbReference type="EMBL" id="JBHFFA010000006">
    <property type="protein sequence ID" value="KAL2619874.1"/>
    <property type="molecule type" value="Genomic_DNA"/>
</dbReference>
<organism evidence="9 10">
    <name type="scientific">Riccia fluitans</name>
    <dbReference type="NCBI Taxonomy" id="41844"/>
    <lineage>
        <taxon>Eukaryota</taxon>
        <taxon>Viridiplantae</taxon>
        <taxon>Streptophyta</taxon>
        <taxon>Embryophyta</taxon>
        <taxon>Marchantiophyta</taxon>
        <taxon>Marchantiopsida</taxon>
        <taxon>Marchantiidae</taxon>
        <taxon>Marchantiales</taxon>
        <taxon>Ricciaceae</taxon>
        <taxon>Riccia</taxon>
    </lineage>
</organism>
<feature type="region of interest" description="Disordered" evidence="6">
    <location>
        <begin position="85"/>
        <end position="108"/>
    </location>
</feature>